<dbReference type="PANTHER" id="PTHR43105">
    <property type="entry name" value="RESPIRATORY NITRATE REDUCTASE"/>
    <property type="match status" value="1"/>
</dbReference>
<comment type="cofactor">
    <cofactor evidence="1">
        <name>Mo-bis(molybdopterin guanine dinucleotide)</name>
        <dbReference type="ChEBI" id="CHEBI:60539"/>
    </cofactor>
</comment>
<feature type="domain" description="Molybdopterin dinucleotide-binding" evidence="12">
    <location>
        <begin position="657"/>
        <end position="768"/>
    </location>
</feature>
<evidence type="ECO:0000256" key="5">
    <source>
        <dbReference type="ARBA" id="ARBA00022505"/>
    </source>
</evidence>
<dbReference type="EMBL" id="SDWT01000001">
    <property type="protein sequence ID" value="RYB93516.1"/>
    <property type="molecule type" value="Genomic_DNA"/>
</dbReference>
<dbReference type="InterPro" id="IPR006656">
    <property type="entry name" value="Mopterin_OxRdtase"/>
</dbReference>
<keyword evidence="4" id="KW-0004">4Fe-4S</keyword>
<keyword evidence="8" id="KW-0408">Iron</keyword>
<comment type="cofactor">
    <cofactor evidence="2">
        <name>[4Fe-4S] cluster</name>
        <dbReference type="ChEBI" id="CHEBI:49883"/>
    </cofactor>
</comment>
<keyword evidence="6" id="KW-0479">Metal-binding</keyword>
<keyword evidence="9" id="KW-0411">Iron-sulfur</keyword>
<evidence type="ECO:0000256" key="10">
    <source>
        <dbReference type="SAM" id="MobiDB-lite"/>
    </source>
</evidence>
<dbReference type="OrthoDB" id="9759518at2"/>
<dbReference type="PANTHER" id="PTHR43105:SF4">
    <property type="entry name" value="PROTEIN YDEP"/>
    <property type="match status" value="1"/>
</dbReference>
<dbReference type="InterPro" id="IPR009010">
    <property type="entry name" value="Asp_de-COase-like_dom_sf"/>
</dbReference>
<dbReference type="Gene3D" id="3.40.228.10">
    <property type="entry name" value="Dimethylsulfoxide Reductase, domain 2"/>
    <property type="match status" value="1"/>
</dbReference>
<dbReference type="CDD" id="cd02767">
    <property type="entry name" value="MopB_ydeP"/>
    <property type="match status" value="1"/>
</dbReference>
<keyword evidence="14" id="KW-1185">Reference proteome</keyword>
<dbReference type="GO" id="GO:0016020">
    <property type="term" value="C:membrane"/>
    <property type="evidence" value="ECO:0007669"/>
    <property type="project" value="TreeGrafter"/>
</dbReference>
<dbReference type="CDD" id="cd02787">
    <property type="entry name" value="MopB_CT_ydeP"/>
    <property type="match status" value="1"/>
</dbReference>
<feature type="region of interest" description="Disordered" evidence="10">
    <location>
        <begin position="780"/>
        <end position="802"/>
    </location>
</feature>
<evidence type="ECO:0000313" key="14">
    <source>
        <dbReference type="Proteomes" id="UP000294071"/>
    </source>
</evidence>
<dbReference type="InterPro" id="IPR010046">
    <property type="entry name" value="Mopterin_OxRdtse_a_bac"/>
</dbReference>
<dbReference type="SUPFAM" id="SSF53706">
    <property type="entry name" value="Formate dehydrogenase/DMSO reductase, domains 1-3"/>
    <property type="match status" value="1"/>
</dbReference>
<dbReference type="PIRSF" id="PIRSF000144">
    <property type="entry name" value="CbbBc"/>
    <property type="match status" value="1"/>
</dbReference>
<dbReference type="Proteomes" id="UP000294071">
    <property type="component" value="Unassembled WGS sequence"/>
</dbReference>
<comment type="caution">
    <text evidence="13">The sequence shown here is derived from an EMBL/GenBank/DDBJ whole genome shotgun (WGS) entry which is preliminary data.</text>
</comment>
<dbReference type="GO" id="GO:0030151">
    <property type="term" value="F:molybdenum ion binding"/>
    <property type="evidence" value="ECO:0007669"/>
    <property type="project" value="InterPro"/>
</dbReference>
<evidence type="ECO:0000256" key="2">
    <source>
        <dbReference type="ARBA" id="ARBA00001966"/>
    </source>
</evidence>
<reference evidence="13 14" key="1">
    <citation type="submission" date="2019-01" db="EMBL/GenBank/DDBJ databases">
        <title>Novel species of Nocardioides.</title>
        <authorList>
            <person name="Liu Q."/>
            <person name="Xin Y.-H."/>
        </authorList>
    </citation>
    <scope>NUCLEOTIDE SEQUENCE [LARGE SCALE GENOMIC DNA]</scope>
    <source>
        <strain evidence="13 14">CGMCC 4.6882</strain>
    </source>
</reference>
<dbReference type="InterPro" id="IPR037951">
    <property type="entry name" value="MopB_CT_YdeP"/>
</dbReference>
<evidence type="ECO:0000256" key="4">
    <source>
        <dbReference type="ARBA" id="ARBA00022485"/>
    </source>
</evidence>
<dbReference type="Gene3D" id="3.40.50.740">
    <property type="match status" value="1"/>
</dbReference>
<dbReference type="Pfam" id="PF01568">
    <property type="entry name" value="Molydop_binding"/>
    <property type="match status" value="1"/>
</dbReference>
<evidence type="ECO:0000259" key="11">
    <source>
        <dbReference type="Pfam" id="PF00384"/>
    </source>
</evidence>
<evidence type="ECO:0000256" key="1">
    <source>
        <dbReference type="ARBA" id="ARBA00001942"/>
    </source>
</evidence>
<dbReference type="InterPro" id="IPR050123">
    <property type="entry name" value="Prok_molybdopt-oxidoreductase"/>
</dbReference>
<evidence type="ECO:0000256" key="9">
    <source>
        <dbReference type="ARBA" id="ARBA00023014"/>
    </source>
</evidence>
<evidence type="ECO:0000256" key="7">
    <source>
        <dbReference type="ARBA" id="ARBA00023002"/>
    </source>
</evidence>
<gene>
    <name evidence="13" type="ORF">EUA93_03555</name>
</gene>
<dbReference type="AlphaFoldDB" id="A0A4Q2RXK1"/>
<protein>
    <submittedName>
        <fullName evidence="13">FdhF/YdeP family oxidoreductase</fullName>
    </submittedName>
</protein>
<evidence type="ECO:0000256" key="8">
    <source>
        <dbReference type="ARBA" id="ARBA00023004"/>
    </source>
</evidence>
<dbReference type="SUPFAM" id="SSF50692">
    <property type="entry name" value="ADC-like"/>
    <property type="match status" value="1"/>
</dbReference>
<dbReference type="GO" id="GO:0043546">
    <property type="term" value="F:molybdopterin cofactor binding"/>
    <property type="evidence" value="ECO:0007669"/>
    <property type="project" value="InterPro"/>
</dbReference>
<comment type="similarity">
    <text evidence="3">Belongs to the prokaryotic molybdopterin-containing oxidoreductase family.</text>
</comment>
<evidence type="ECO:0000256" key="6">
    <source>
        <dbReference type="ARBA" id="ARBA00022723"/>
    </source>
</evidence>
<dbReference type="NCBIfam" id="TIGR01701">
    <property type="entry name" value="Fdhalpha-like"/>
    <property type="match status" value="1"/>
</dbReference>
<keyword evidence="7" id="KW-0560">Oxidoreductase</keyword>
<sequence>MGEVTRLTKKVTDRLRGVPEIDPVEDDPEVDGSAHAAAGVTAVAVAMRRAVGQMGPVRTAQTLLKINQVDGFDCQGCAWPDPDAGHRHAAEFCENGAKAVAEEATKELLDRDFFARHSIADLAGKSEYWLGKQGRITEPMVLRAGATHYEPISWDDAFATVGRHLNALDDPDQAVFYTSGKVSNEAAFAFQLFVRSFGTNNMPDCSNMCHESSGTALVETIGIGKGSVSLDDIHQAKLLVVVGQNPGTNHPRMLSALEEAKGNGAKIISINPLQEAGLVRFKNPQHAKGVVGGGTALSDLHLPVRINGDLALFQAIGHLLVEWDALDHEFLAEHATGLEDYVAHVADLDWEQVERATGLTRAQITEAATYFRDSPATITCWAMGITQHRNAVGTIKEIVNLALLQGNIGKPGAGVCPVRGHSNVQGDRTMGIWERVPDHFLDRLDAEFSITSPRKHGHDTVAAIHALEDGEARVFFAMGGNFVGASPDTEVTEKAMRNAALTVQVSTKLNRSHVVTGGEALILPALGRSEKDMTGGREQRVTVEDSMSAVHASKGPLKPASPHLRSEVDIVCSTALATLGADHVVPWAALRADYTEIRRRIARVVPGCDDYDRRVDTPGGFVLPHPPRDSRTFTTTSGKAVLSVTPVEVLQVPEGRLILQTLRSHDQFNTTIYGLDDRYRGIKNGRRVVFVHPDDVAALGWSEGDVVDLVGEWTDPRTGDYSERVARDFRIVGYDQPRGCAAAYYPETNPLVPLDHTAEGSRTPASKSLVVRLAERGTWHAGGEASDSGGAGRSDVRPHHLS</sequence>
<organism evidence="13 14">
    <name type="scientific">Nocardioides oleivorans</name>
    <dbReference type="NCBI Taxonomy" id="273676"/>
    <lineage>
        <taxon>Bacteria</taxon>
        <taxon>Bacillati</taxon>
        <taxon>Actinomycetota</taxon>
        <taxon>Actinomycetes</taxon>
        <taxon>Propionibacteriales</taxon>
        <taxon>Nocardioidaceae</taxon>
        <taxon>Nocardioides</taxon>
    </lineage>
</organism>
<dbReference type="Pfam" id="PF00384">
    <property type="entry name" value="Molybdopterin"/>
    <property type="match status" value="1"/>
</dbReference>
<proteinExistence type="inferred from homology"/>
<dbReference type="GO" id="GO:0051539">
    <property type="term" value="F:4 iron, 4 sulfur cluster binding"/>
    <property type="evidence" value="ECO:0007669"/>
    <property type="project" value="UniProtKB-KW"/>
</dbReference>
<dbReference type="InterPro" id="IPR041953">
    <property type="entry name" value="YdeP_MopB"/>
</dbReference>
<accession>A0A4Q2RXK1</accession>
<evidence type="ECO:0000256" key="3">
    <source>
        <dbReference type="ARBA" id="ARBA00010312"/>
    </source>
</evidence>
<evidence type="ECO:0000259" key="12">
    <source>
        <dbReference type="Pfam" id="PF01568"/>
    </source>
</evidence>
<feature type="domain" description="Molybdopterin oxidoreductase" evidence="11">
    <location>
        <begin position="135"/>
        <end position="503"/>
    </location>
</feature>
<keyword evidence="5" id="KW-0500">Molybdenum</keyword>
<evidence type="ECO:0000313" key="13">
    <source>
        <dbReference type="EMBL" id="RYB93516.1"/>
    </source>
</evidence>
<name>A0A4Q2RXK1_9ACTN</name>
<dbReference type="InterPro" id="IPR006657">
    <property type="entry name" value="MoPterin_dinucl-bd_dom"/>
</dbReference>
<dbReference type="GO" id="GO:0008863">
    <property type="term" value="F:formate dehydrogenase (NAD+) activity"/>
    <property type="evidence" value="ECO:0007669"/>
    <property type="project" value="InterPro"/>
</dbReference>